<feature type="domain" description="HTH cro/C1-type" evidence="1">
    <location>
        <begin position="35"/>
        <end position="60"/>
    </location>
</feature>
<gene>
    <name evidence="2" type="ORF">SAMN05216287_3466</name>
</gene>
<keyword evidence="3" id="KW-1185">Reference proteome</keyword>
<reference evidence="3" key="1">
    <citation type="submission" date="2016-10" db="EMBL/GenBank/DDBJ databases">
        <authorList>
            <person name="Varghese N."/>
            <person name="Submissions S."/>
        </authorList>
    </citation>
    <scope>NUCLEOTIDE SEQUENCE [LARGE SCALE GENOMIC DNA]</scope>
    <source>
        <strain evidence="3">NRRL B-59562</strain>
    </source>
</reference>
<dbReference type="InterPro" id="IPR010982">
    <property type="entry name" value="Lambda_DNA-bd_dom_sf"/>
</dbReference>
<dbReference type="SUPFAM" id="SSF47413">
    <property type="entry name" value="lambda repressor-like DNA-binding domains"/>
    <property type="match status" value="1"/>
</dbReference>
<proteinExistence type="predicted"/>
<sequence length="62" mass="6853">MKPAETAKRSPPRDDLVPNEVVGLMVKESLTPAGAWRRHLGLSQQEVAERIGITQPAYAQQE</sequence>
<dbReference type="GO" id="GO:0003677">
    <property type="term" value="F:DNA binding"/>
    <property type="evidence" value="ECO:0007669"/>
    <property type="project" value="InterPro"/>
</dbReference>
<dbReference type="InterPro" id="IPR001387">
    <property type="entry name" value="Cro/C1-type_HTH"/>
</dbReference>
<dbReference type="Proteomes" id="UP000243778">
    <property type="component" value="Unassembled WGS sequence"/>
</dbReference>
<accession>A0A1H3DKQ6</accession>
<evidence type="ECO:0000259" key="1">
    <source>
        <dbReference type="PROSITE" id="PS50943"/>
    </source>
</evidence>
<name>A0A1H3DKQ6_9PSED</name>
<dbReference type="EMBL" id="FNNU01000005">
    <property type="protein sequence ID" value="SDX67026.1"/>
    <property type="molecule type" value="Genomic_DNA"/>
</dbReference>
<organism evidence="2 3">
    <name type="scientific">Pseudomonas kuykendallii</name>
    <dbReference type="NCBI Taxonomy" id="1007099"/>
    <lineage>
        <taxon>Bacteria</taxon>
        <taxon>Pseudomonadati</taxon>
        <taxon>Pseudomonadota</taxon>
        <taxon>Gammaproteobacteria</taxon>
        <taxon>Pseudomonadales</taxon>
        <taxon>Pseudomonadaceae</taxon>
        <taxon>Pseudomonas</taxon>
    </lineage>
</organism>
<dbReference type="Pfam" id="PF01381">
    <property type="entry name" value="HTH_3"/>
    <property type="match status" value="1"/>
</dbReference>
<dbReference type="Gene3D" id="1.10.260.40">
    <property type="entry name" value="lambda repressor-like DNA-binding domains"/>
    <property type="match status" value="1"/>
</dbReference>
<evidence type="ECO:0000313" key="2">
    <source>
        <dbReference type="EMBL" id="SDX67026.1"/>
    </source>
</evidence>
<dbReference type="AlphaFoldDB" id="A0A1H3DKQ6"/>
<dbReference type="STRING" id="1007099.SAMN05216287_3466"/>
<protein>
    <submittedName>
        <fullName evidence="2">Helix-turn-helix</fullName>
    </submittedName>
</protein>
<dbReference type="CDD" id="cd00093">
    <property type="entry name" value="HTH_XRE"/>
    <property type="match status" value="1"/>
</dbReference>
<dbReference type="PROSITE" id="PS50943">
    <property type="entry name" value="HTH_CROC1"/>
    <property type="match status" value="1"/>
</dbReference>
<evidence type="ECO:0000313" key="3">
    <source>
        <dbReference type="Proteomes" id="UP000243778"/>
    </source>
</evidence>